<evidence type="ECO:0000313" key="2">
    <source>
        <dbReference type="Proteomes" id="UP000825729"/>
    </source>
</evidence>
<organism evidence="1 2">
    <name type="scientific">Aristolochia fimbriata</name>
    <name type="common">White veined hardy Dutchman's pipe vine</name>
    <dbReference type="NCBI Taxonomy" id="158543"/>
    <lineage>
        <taxon>Eukaryota</taxon>
        <taxon>Viridiplantae</taxon>
        <taxon>Streptophyta</taxon>
        <taxon>Embryophyta</taxon>
        <taxon>Tracheophyta</taxon>
        <taxon>Spermatophyta</taxon>
        <taxon>Magnoliopsida</taxon>
        <taxon>Magnoliidae</taxon>
        <taxon>Piperales</taxon>
        <taxon>Aristolochiaceae</taxon>
        <taxon>Aristolochia</taxon>
    </lineage>
</organism>
<proteinExistence type="predicted"/>
<keyword evidence="2" id="KW-1185">Reference proteome</keyword>
<name>A0AAV7EGD7_ARIFI</name>
<reference evidence="1 2" key="1">
    <citation type="submission" date="2021-07" db="EMBL/GenBank/DDBJ databases">
        <title>The Aristolochia fimbriata genome: insights into angiosperm evolution, floral development and chemical biosynthesis.</title>
        <authorList>
            <person name="Jiao Y."/>
        </authorList>
    </citation>
    <scope>NUCLEOTIDE SEQUENCE [LARGE SCALE GENOMIC DNA]</scope>
    <source>
        <strain evidence="1">IBCAS-2021</strain>
        <tissue evidence="1">Leaf</tissue>
    </source>
</reference>
<sequence length="101" mass="11145">MRVRFSSASGIIIRQRARTVSEPVPPERKMAKGQVRIVGSTRVVIGPTPVHVPSEFVVVQAAICSVHETARFSLSRPRRDVTAEQSALCTFSDPGSFYFSR</sequence>
<gene>
    <name evidence="1" type="ORF">H6P81_014043</name>
</gene>
<dbReference type="EMBL" id="JAINDJ010000005">
    <property type="protein sequence ID" value="KAG9447915.1"/>
    <property type="molecule type" value="Genomic_DNA"/>
</dbReference>
<accession>A0AAV7EGD7</accession>
<protein>
    <submittedName>
        <fullName evidence="1">Uncharacterized protein</fullName>
    </submittedName>
</protein>
<comment type="caution">
    <text evidence="1">The sequence shown here is derived from an EMBL/GenBank/DDBJ whole genome shotgun (WGS) entry which is preliminary data.</text>
</comment>
<dbReference type="Proteomes" id="UP000825729">
    <property type="component" value="Unassembled WGS sequence"/>
</dbReference>
<evidence type="ECO:0000313" key="1">
    <source>
        <dbReference type="EMBL" id="KAG9447915.1"/>
    </source>
</evidence>
<dbReference type="AlphaFoldDB" id="A0AAV7EGD7"/>